<dbReference type="eggNOG" id="COG1520">
    <property type="taxonomic scope" value="Bacteria"/>
</dbReference>
<reference evidence="1 2" key="1">
    <citation type="submission" date="2013-12" db="EMBL/GenBank/DDBJ databases">
        <title>NBRP : Genome information of microbial organism related human and environment.</title>
        <authorList>
            <person name="Hattori M."/>
            <person name="Oshima K."/>
            <person name="Inaba H."/>
            <person name="Suda W."/>
            <person name="Sakamoto M."/>
            <person name="Iino T."/>
            <person name="Kitahara M."/>
            <person name="Oshida Y."/>
            <person name="Iida T."/>
            <person name="Kudo T."/>
            <person name="Itoh T."/>
            <person name="Ahmed I."/>
            <person name="Ohkuma M."/>
        </authorList>
    </citation>
    <scope>NUCLEOTIDE SEQUENCE [LARGE SCALE GENOMIC DNA]</scope>
    <source>
        <strain evidence="1 2">JCM 21738</strain>
    </source>
</reference>
<keyword evidence="2" id="KW-1185">Reference proteome</keyword>
<dbReference type="AlphaFoldDB" id="W4RU58"/>
<dbReference type="InterPro" id="IPR015943">
    <property type="entry name" value="WD40/YVTN_repeat-like_dom_sf"/>
</dbReference>
<gene>
    <name evidence="1" type="ORF">JCM21738_4968</name>
</gene>
<name>W4RU58_9BACI</name>
<evidence type="ECO:0000313" key="1">
    <source>
        <dbReference type="EMBL" id="GAE47925.1"/>
    </source>
</evidence>
<dbReference type="SUPFAM" id="SSF101898">
    <property type="entry name" value="NHL repeat"/>
    <property type="match status" value="1"/>
</dbReference>
<comment type="caution">
    <text evidence="1">The sequence shown here is derived from an EMBL/GenBank/DDBJ whole genome shotgun (WGS) entry which is preliminary data.</text>
</comment>
<dbReference type="RefSeq" id="WP_023613703.1">
    <property type="nucleotide sequence ID" value="NZ_BAUW01000108.1"/>
</dbReference>
<evidence type="ECO:0000313" key="2">
    <source>
        <dbReference type="Proteomes" id="UP000018949"/>
    </source>
</evidence>
<organism evidence="1 2">
    <name type="scientific">Mesobacillus boroniphilus JCM 21738</name>
    <dbReference type="NCBI Taxonomy" id="1294265"/>
    <lineage>
        <taxon>Bacteria</taxon>
        <taxon>Bacillati</taxon>
        <taxon>Bacillota</taxon>
        <taxon>Bacilli</taxon>
        <taxon>Bacillales</taxon>
        <taxon>Bacillaceae</taxon>
        <taxon>Mesobacillus</taxon>
    </lineage>
</organism>
<accession>W4RU58</accession>
<sequence>MLSVGGGYYVDRDEKVTYETPSKAKLKAVECVNDRFVNLGSQIHNTIAITGAAGHAPDGTALMYVLLQGEPAKFVAIDIVKNKVWDEKTLKWSTSAWAMTVDSGGTVWIGGTPSEHLFQYNPKTKSLIDKGKATVKGTSIHDLEVTGGGVVLGSTSPNGSVFKYEAGKGFTDLGQVLPGKHLARSLAYNEETNTLFAGVGAKAQLVAWDMTTNKKQSILPEKYQGETSVYDLDEVDGLLFAKLEPSKKILVFDSITLAFKKEIPASSRGVSQVSPGEEAVYYSHGYALHKYDLDSGNISNIPGTLKGTEAVSIDVINLNHSEFPGSSVVGLLGNSGTYLMYNPATEKLQVNKLNLPQQSIPIYNIERGPRDQIISNGFVSGQVNAFNPETKETNELLKVG</sequence>
<protein>
    <submittedName>
        <fullName evidence="1">Uncharacterized protein</fullName>
    </submittedName>
</protein>
<dbReference type="EMBL" id="BAUW01000108">
    <property type="protein sequence ID" value="GAE47925.1"/>
    <property type="molecule type" value="Genomic_DNA"/>
</dbReference>
<dbReference type="Proteomes" id="UP000018949">
    <property type="component" value="Unassembled WGS sequence"/>
</dbReference>
<dbReference type="Gene3D" id="2.130.10.10">
    <property type="entry name" value="YVTN repeat-like/Quinoprotein amine dehydrogenase"/>
    <property type="match status" value="1"/>
</dbReference>
<proteinExistence type="predicted"/>